<dbReference type="AlphaFoldDB" id="A0A2P9ALT0"/>
<evidence type="ECO:0000256" key="1">
    <source>
        <dbReference type="SAM" id="MobiDB-lite"/>
    </source>
</evidence>
<feature type="compositionally biased region" description="Basic residues" evidence="1">
    <location>
        <begin position="14"/>
        <end position="25"/>
    </location>
</feature>
<reference evidence="3" key="1">
    <citation type="submission" date="2016-12" db="EMBL/GenBank/DDBJ databases">
        <authorList>
            <person name="Brunel B."/>
        </authorList>
    </citation>
    <scope>NUCLEOTIDE SEQUENCE [LARGE SCALE GENOMIC DNA]</scope>
</reference>
<gene>
    <name evidence="2" type="ORF">BQ8482_240050</name>
</gene>
<dbReference type="EMBL" id="FUIG01000031">
    <property type="protein sequence ID" value="SJM32112.1"/>
    <property type="molecule type" value="Genomic_DNA"/>
</dbReference>
<sequence>MVSRTGAERTSVREHRKRRNRPFAGRPHRISLEHAGFVLQLVDQFGDALDLDARLAAARLLGLDHLQPRLDVGAVVGRALLVERLLLGFHDVGQRGIARLVEAKIRGDNRRHLQFHRLQAAIDLARHLGLVAIDNDLGSKSALRPAQKCGQHLAGLVRIVVDRLLAENDKTGLFRLDHALQHLGDTQRLRLLVGLDQDGAVGTHGQRGAQRLLRLLRPDRDNDDLFRLAGLLQPDRLFDRDLVERVHRHLDVGEFHRRTVSLHTNLHIRIHNPLHGHKDLHLPVTSFTIATSFKIVGRAIAVCASSELSKADIPDGILVSDRLKRVAFDRPHATRFRLLFYACRYRKTAAHFCATCIVGKLP</sequence>
<feature type="compositionally biased region" description="Basic and acidic residues" evidence="1">
    <location>
        <begin position="1"/>
        <end position="13"/>
    </location>
</feature>
<protein>
    <recommendedName>
        <fullName evidence="4">NAD-specific glutamate dehydrogenase</fullName>
    </recommendedName>
</protein>
<dbReference type="Proteomes" id="UP000245698">
    <property type="component" value="Unassembled WGS sequence"/>
</dbReference>
<accession>A0A2P9ALT0</accession>
<evidence type="ECO:0008006" key="4">
    <source>
        <dbReference type="Google" id="ProtNLM"/>
    </source>
</evidence>
<evidence type="ECO:0000313" key="3">
    <source>
        <dbReference type="Proteomes" id="UP000245698"/>
    </source>
</evidence>
<keyword evidence="3" id="KW-1185">Reference proteome</keyword>
<organism evidence="2 3">
    <name type="scientific">Mesorhizobium delmotii</name>
    <dbReference type="NCBI Taxonomy" id="1631247"/>
    <lineage>
        <taxon>Bacteria</taxon>
        <taxon>Pseudomonadati</taxon>
        <taxon>Pseudomonadota</taxon>
        <taxon>Alphaproteobacteria</taxon>
        <taxon>Hyphomicrobiales</taxon>
        <taxon>Phyllobacteriaceae</taxon>
        <taxon>Mesorhizobium</taxon>
    </lineage>
</organism>
<name>A0A2P9ALT0_9HYPH</name>
<proteinExistence type="predicted"/>
<evidence type="ECO:0000313" key="2">
    <source>
        <dbReference type="EMBL" id="SJM32112.1"/>
    </source>
</evidence>
<feature type="region of interest" description="Disordered" evidence="1">
    <location>
        <begin position="1"/>
        <end position="25"/>
    </location>
</feature>